<feature type="domain" description="Glycosyl hydrolase family 63 C-terminal" evidence="14">
    <location>
        <begin position="227"/>
        <end position="716"/>
    </location>
</feature>
<feature type="domain" description="Glycosyl hydrolase family 63 N-terminal" evidence="15">
    <location>
        <begin position="5"/>
        <end position="136"/>
    </location>
</feature>
<keyword evidence="17" id="KW-1185">Reference proteome</keyword>
<keyword evidence="7" id="KW-0735">Signal-anchor</keyword>
<evidence type="ECO:0000256" key="10">
    <source>
        <dbReference type="ARBA" id="ARBA00023180"/>
    </source>
</evidence>
<accession>A0AAV7WJ25</accession>
<evidence type="ECO:0000256" key="8">
    <source>
        <dbReference type="ARBA" id="ARBA00022989"/>
    </source>
</evidence>
<dbReference type="EC" id="3.2.1.106" evidence="12 13"/>
<name>A0AAV7WJ25_PLEWA</name>
<evidence type="ECO:0000256" key="4">
    <source>
        <dbReference type="ARBA" id="ARBA00022692"/>
    </source>
</evidence>
<dbReference type="InterPro" id="IPR031335">
    <property type="entry name" value="Glyco_hydro_63_C"/>
</dbReference>
<keyword evidence="9" id="KW-0472">Membrane</keyword>
<dbReference type="GO" id="GO:0006487">
    <property type="term" value="P:protein N-linked glycosylation"/>
    <property type="evidence" value="ECO:0007669"/>
    <property type="project" value="UniProtKB-UniRule"/>
</dbReference>
<keyword evidence="10" id="KW-0325">Glycoprotein</keyword>
<dbReference type="Pfam" id="PF16923">
    <property type="entry name" value="Glyco_hydro_63N"/>
    <property type="match status" value="1"/>
</dbReference>
<dbReference type="PANTHER" id="PTHR10412:SF11">
    <property type="entry name" value="MANNOSYL-OLIGOSACCHARIDE GLUCOSIDASE"/>
    <property type="match status" value="1"/>
</dbReference>
<dbReference type="InterPro" id="IPR008928">
    <property type="entry name" value="6-hairpin_glycosidase_sf"/>
</dbReference>
<dbReference type="InterPro" id="IPR038518">
    <property type="entry name" value="Glyco_hydro_63N_sf"/>
</dbReference>
<evidence type="ECO:0000256" key="11">
    <source>
        <dbReference type="ARBA" id="ARBA00023295"/>
    </source>
</evidence>
<dbReference type="EMBL" id="JANPWB010000002">
    <property type="protein sequence ID" value="KAJ1212034.1"/>
    <property type="molecule type" value="Genomic_DNA"/>
</dbReference>
<dbReference type="GO" id="GO:0005789">
    <property type="term" value="C:endoplasmic reticulum membrane"/>
    <property type="evidence" value="ECO:0007669"/>
    <property type="project" value="UniProtKB-SubCell"/>
</dbReference>
<evidence type="ECO:0000256" key="7">
    <source>
        <dbReference type="ARBA" id="ARBA00022968"/>
    </source>
</evidence>
<keyword evidence="8" id="KW-1133">Transmembrane helix</keyword>
<dbReference type="Proteomes" id="UP001066276">
    <property type="component" value="Chromosome 1_2"/>
</dbReference>
<evidence type="ECO:0000313" key="16">
    <source>
        <dbReference type="EMBL" id="KAJ1212034.1"/>
    </source>
</evidence>
<dbReference type="PANTHER" id="PTHR10412">
    <property type="entry name" value="MANNOSYL-OLIGOSACCHARIDE GLUCOSIDASE"/>
    <property type="match status" value="1"/>
</dbReference>
<evidence type="ECO:0000256" key="3">
    <source>
        <dbReference type="ARBA" id="ARBA00010833"/>
    </source>
</evidence>
<evidence type="ECO:0000256" key="9">
    <source>
        <dbReference type="ARBA" id="ARBA00023136"/>
    </source>
</evidence>
<comment type="catalytic activity">
    <reaction evidence="13">
        <text>N(4)-(alpha-D-Glc-(1-&gt;2)-alpha-D-Glc-(1-&gt;3)-alpha-D-Glc-(1-&gt;3)-alpha-D-Man-(1-&gt;2)-alpha-D-Man-(1-&gt;2)-alpha-D-Man-(1-&gt;3)-[alpha-D-Man-(1-&gt;2)-alpha-D-Man-(1-&gt;3)-[alpha-D-Man-(1-&gt;2)-alpha-D-Man-(1-&gt;6)]-alpha-D-Man-(1-&gt;6)]-beta-D-Man-(1-&gt;4)-beta-D-GlcNAc-(1-&gt;4)-beta-D-GlcNAc)-L-asparaginyl-[protein] + H2O = N(4)-(alpha-D-Glc-(1-&gt;3)-alpha-D-Glc-(1-&gt;3)-alpha-D-Man-(1-&gt;2)-alpha-D-Man-(1-&gt;2)-alpha-D-Man-(1-&gt;3)-[alpha-D-Man-(1-&gt;2)-alpha-D-Man-(1-&gt;3)-[alpha-D-Man-(1-&gt;2)-alpha-D-Man-(1-&gt;6)]-alpha-D-Man-(1-&gt;6)]-beta-D-Man-(1-&gt;4)-beta-D-GlcNAc-(1-&gt;4)-beta-D-GlcNAc)-L-asparaginyl-[protein] + beta-D-glucose</text>
        <dbReference type="Rhea" id="RHEA:55988"/>
        <dbReference type="Rhea" id="RHEA-COMP:12806"/>
        <dbReference type="Rhea" id="RHEA-COMP:14355"/>
        <dbReference type="ChEBI" id="CHEBI:15377"/>
        <dbReference type="ChEBI" id="CHEBI:15903"/>
        <dbReference type="ChEBI" id="CHEBI:59082"/>
        <dbReference type="ChEBI" id="CHEBI:132537"/>
        <dbReference type="EC" id="3.2.1.106"/>
    </reaction>
</comment>
<protein>
    <recommendedName>
        <fullName evidence="12 13">Mannosyl-oligosaccharide glucosidase</fullName>
        <ecNumber evidence="12 13">3.2.1.106</ecNumber>
    </recommendedName>
</protein>
<evidence type="ECO:0000256" key="6">
    <source>
        <dbReference type="ARBA" id="ARBA00022824"/>
    </source>
</evidence>
<dbReference type="InterPro" id="IPR004888">
    <property type="entry name" value="Glycoside_hydrolase_63"/>
</dbReference>
<dbReference type="GO" id="GO:0009311">
    <property type="term" value="P:oligosaccharide metabolic process"/>
    <property type="evidence" value="ECO:0007669"/>
    <property type="project" value="UniProtKB-UniRule"/>
</dbReference>
<organism evidence="16 17">
    <name type="scientific">Pleurodeles waltl</name>
    <name type="common">Iberian ribbed newt</name>
    <dbReference type="NCBI Taxonomy" id="8319"/>
    <lineage>
        <taxon>Eukaryota</taxon>
        <taxon>Metazoa</taxon>
        <taxon>Chordata</taxon>
        <taxon>Craniata</taxon>
        <taxon>Vertebrata</taxon>
        <taxon>Euteleostomi</taxon>
        <taxon>Amphibia</taxon>
        <taxon>Batrachia</taxon>
        <taxon>Caudata</taxon>
        <taxon>Salamandroidea</taxon>
        <taxon>Salamandridae</taxon>
        <taxon>Pleurodelinae</taxon>
        <taxon>Pleurodeles</taxon>
    </lineage>
</organism>
<dbReference type="GO" id="GO:0004573">
    <property type="term" value="F:Glc3Man9GlcNAc2 oligosaccharide glucosidase activity"/>
    <property type="evidence" value="ECO:0007669"/>
    <property type="project" value="UniProtKB-UniRule"/>
</dbReference>
<evidence type="ECO:0000259" key="15">
    <source>
        <dbReference type="Pfam" id="PF16923"/>
    </source>
</evidence>
<dbReference type="InterPro" id="IPR031631">
    <property type="entry name" value="Glyco_hydro_63N"/>
</dbReference>
<dbReference type="InterPro" id="IPR012341">
    <property type="entry name" value="6hp_glycosidase-like_sf"/>
</dbReference>
<dbReference type="Gene3D" id="2.70.98.110">
    <property type="entry name" value="Glycosyl hydrolase family 63, N-terminal domain"/>
    <property type="match status" value="1"/>
</dbReference>
<keyword evidence="5 13" id="KW-0378">Hydrolase</keyword>
<comment type="caution">
    <text evidence="16">The sequence shown here is derived from an EMBL/GenBank/DDBJ whole genome shotgun (WGS) entry which is preliminary data.</text>
</comment>
<comment type="function">
    <text evidence="13">Cleaves the distal alpha 1,2-linked glucose residue from the Glc(3)Man(9)GlcNAc(2) oligosaccharide precursor.</text>
</comment>
<evidence type="ECO:0000256" key="2">
    <source>
        <dbReference type="ARBA" id="ARBA00004740"/>
    </source>
</evidence>
<dbReference type="Pfam" id="PF03200">
    <property type="entry name" value="Glyco_hydro_63"/>
    <property type="match status" value="1"/>
</dbReference>
<comment type="subcellular location">
    <subcellularLocation>
        <location evidence="1 13">Endoplasmic reticulum membrane</location>
        <topology evidence="1 13">Single-pass type II membrane protein</topology>
    </subcellularLocation>
</comment>
<comment type="pathway">
    <text evidence="2">Glycan metabolism; N-glycan degradation.</text>
</comment>
<evidence type="ECO:0000256" key="5">
    <source>
        <dbReference type="ARBA" id="ARBA00022801"/>
    </source>
</evidence>
<evidence type="ECO:0000256" key="13">
    <source>
        <dbReference type="RuleBase" id="RU368089"/>
    </source>
</evidence>
<dbReference type="Gene3D" id="1.50.10.10">
    <property type="match status" value="1"/>
</dbReference>
<keyword evidence="11 13" id="KW-0326">Glycosidase</keyword>
<sequence>MQQREMDVSLRHTCEQGDRLPRYGWLMHDGVNFGIQEIQDFGFGLRTEFVKRVGGQHGGDWSWRVTGTHQSPDTQASLMSLIFYVATDGQGSLQPHVEDKSRLAYVTGSSDQLGHFRMTFHKPRGEKAESSKYASYNYLHTASPGLHRLTDVVKSSLSRRFVYSPPAAAKRHYFAVDTYRPPQQPGGAAPMEESYLAVHQVTVQLPFEIEVTFESGSFVDRPNSLVGPNFSAVLARHKSAFEAKFEQTFSLSSKGFSPAQVQFAQSAVSNMIGGMGYFYGHSFVQSRYNEQPVAYPEGPLYTAVPSRSFFPRGFLWDEGFHQLLVSKWDQATSKEVIAHWLDLMNIEGWIPREQILDSEARSKVPLEFVLQRNENANPPTLFLALQKLLAGLEGKPLASKDELYLRKLLPRLKTWYDWYNTTQEGPLAYTFRWRGRDEDTNMYLNPKTLTSGLDDYPRASHPSSDERHVDLRCWMVLASEVMGQMARLLGEPAGEYQRMQLALSDNALLEKHHWSEQLQAFADYGNHTQAVSLERERIFVPPGQNPHHMPPPRMVRVVRKAPKLQHVGALGYISLFPFLLNVLQPDSPRLETIFRDMRSEKKLWTPYGLRSLAKSSPLYMKHNTEHDGPYWRGPIWININYLAVRALRHYAGVDGPYREQAANLYQELRANLIGNVYRQYMETGYIWEQYNDSTGRGQGSYPFTGWSALVVLMMAEEY</sequence>
<evidence type="ECO:0000259" key="14">
    <source>
        <dbReference type="Pfam" id="PF03200"/>
    </source>
</evidence>
<reference evidence="16" key="1">
    <citation type="journal article" date="2022" name="bioRxiv">
        <title>Sequencing and chromosome-scale assembly of the giantPleurodeles waltlgenome.</title>
        <authorList>
            <person name="Brown T."/>
            <person name="Elewa A."/>
            <person name="Iarovenko S."/>
            <person name="Subramanian E."/>
            <person name="Araus A.J."/>
            <person name="Petzold A."/>
            <person name="Susuki M."/>
            <person name="Suzuki K.-i.T."/>
            <person name="Hayashi T."/>
            <person name="Toyoda A."/>
            <person name="Oliveira C."/>
            <person name="Osipova E."/>
            <person name="Leigh N.D."/>
            <person name="Simon A."/>
            <person name="Yun M.H."/>
        </authorList>
    </citation>
    <scope>NUCLEOTIDE SEQUENCE</scope>
    <source>
        <strain evidence="16">20211129_DDA</strain>
        <tissue evidence="16">Liver</tissue>
    </source>
</reference>
<evidence type="ECO:0000256" key="1">
    <source>
        <dbReference type="ARBA" id="ARBA00004648"/>
    </source>
</evidence>
<keyword evidence="6 13" id="KW-0256">Endoplasmic reticulum</keyword>
<dbReference type="FunFam" id="1.50.10.10:FF:000009">
    <property type="entry name" value="mannosyl-oligosaccharide glucosidase"/>
    <property type="match status" value="1"/>
</dbReference>
<keyword evidence="4" id="KW-0812">Transmembrane</keyword>
<dbReference type="AlphaFoldDB" id="A0AAV7WJ25"/>
<evidence type="ECO:0000313" key="17">
    <source>
        <dbReference type="Proteomes" id="UP001066276"/>
    </source>
</evidence>
<gene>
    <name evidence="16" type="ORF">NDU88_007378</name>
</gene>
<comment type="similarity">
    <text evidence="3 13">Belongs to the glycosyl hydrolase 63 family.</text>
</comment>
<evidence type="ECO:0000256" key="12">
    <source>
        <dbReference type="ARBA" id="ARBA00038888"/>
    </source>
</evidence>
<dbReference type="SUPFAM" id="SSF48208">
    <property type="entry name" value="Six-hairpin glycosidases"/>
    <property type="match status" value="1"/>
</dbReference>
<proteinExistence type="inferred from homology"/>